<dbReference type="GO" id="GO:0031419">
    <property type="term" value="F:cobalamin binding"/>
    <property type="evidence" value="ECO:0007669"/>
    <property type="project" value="InterPro"/>
</dbReference>
<feature type="region of interest" description="Disordered" evidence="2">
    <location>
        <begin position="1"/>
        <end position="27"/>
    </location>
</feature>
<evidence type="ECO:0000256" key="2">
    <source>
        <dbReference type="SAM" id="MobiDB-lite"/>
    </source>
</evidence>
<name>T1CV12_9ZZZZ</name>
<evidence type="ECO:0000259" key="3">
    <source>
        <dbReference type="Pfam" id="PF01642"/>
    </source>
</evidence>
<feature type="region of interest" description="Disordered" evidence="2">
    <location>
        <begin position="602"/>
        <end position="696"/>
    </location>
</feature>
<dbReference type="EMBL" id="AUZY01001872">
    <property type="protein sequence ID" value="EQD73690.1"/>
    <property type="molecule type" value="Genomic_DNA"/>
</dbReference>
<proteinExistence type="predicted"/>
<accession>T1CV12</accession>
<organism evidence="4">
    <name type="scientific">mine drainage metagenome</name>
    <dbReference type="NCBI Taxonomy" id="410659"/>
    <lineage>
        <taxon>unclassified sequences</taxon>
        <taxon>metagenomes</taxon>
        <taxon>ecological metagenomes</taxon>
    </lineage>
</organism>
<sequence length="696" mass="77337">MAESRSRPTSEGPGHPRASRSDPLVEAEKRWREEVLAPALARGPERRSEFTTLGGIPVDRLYTPRSPKSSFERIGYPGEFPFTRGIHPTMYRSRRWSMRMFSGFGSPEDTNRRFHYLLAHGESGLSIAFDDPTLYGIDADDPEAFGEVGKCGVNVSSLDDMQRLLAGIPLAKVTTSMTINAPANVLWGMYILAAERMEIGPDQLGGTTQNDILKEYIAQKEFLYPPRPALRLVTDTIEYATRTMPHWNPVSISGYHIREAGSTAAQELAFTLADGMAYVDETIRRGIPVDDFASRLSFFFNAHNDFFEEIAKFRAARRIWAETMRDKYGAKKERSWWMRFHTQTAGCSCTAQQPELNIVRTTIQALAGVLGGTQSLHTNSYDEALQLPSEDAVRIALRTQQILSQESGVPEAIDAFGGSYYLEWLTDRLEEEAHRYFDRIDELGGVVAAIERGFFQREIQEASFRYQRQVESGDAKVVGVNVYASADPVKVPRSRSGRKRGRGRPGDSRLCASGATPRSTRARSIACARSPRPRTRTRCPRSSTRYARGRRSARSCAPSRTSTGRTASARCSEPAFAPGRYPLNGLAPFPIDSREHRCLSGYARGAVPSPPLRDTPRARCDLRAPRGPRGSPAVVPRDPRDGEQGQGFGLGDDPGHPIRPRTAHGTVHLPSPRELSRADPDRRDADLTRGGGPWPR</sequence>
<dbReference type="Pfam" id="PF01642">
    <property type="entry name" value="MM_CoA_mutase"/>
    <property type="match status" value="1"/>
</dbReference>
<comment type="caution">
    <text evidence="4">The sequence shown here is derived from an EMBL/GenBank/DDBJ whole genome shotgun (WGS) entry which is preliminary data.</text>
</comment>
<feature type="compositionally biased region" description="Basic residues" evidence="2">
    <location>
        <begin position="492"/>
        <end position="503"/>
    </location>
</feature>
<reference evidence="4" key="1">
    <citation type="submission" date="2013-08" db="EMBL/GenBank/DDBJ databases">
        <authorList>
            <person name="Mendez C."/>
            <person name="Richter M."/>
            <person name="Ferrer M."/>
            <person name="Sanchez J."/>
        </authorList>
    </citation>
    <scope>NUCLEOTIDE SEQUENCE</scope>
</reference>
<feature type="domain" description="Methylmalonyl-CoA mutase alpha/beta chain catalytic" evidence="3">
    <location>
        <begin position="52"/>
        <end position="487"/>
    </location>
</feature>
<dbReference type="InterPro" id="IPR006098">
    <property type="entry name" value="MMCoA_mutase_a_cat"/>
</dbReference>
<reference evidence="4" key="2">
    <citation type="journal article" date="2014" name="ISME J.">
        <title>Microbial stratification in low pH oxic and suboxic macroscopic growths along an acid mine drainage.</title>
        <authorList>
            <person name="Mendez-Garcia C."/>
            <person name="Mesa V."/>
            <person name="Sprenger R.R."/>
            <person name="Richter M."/>
            <person name="Diez M.S."/>
            <person name="Solano J."/>
            <person name="Bargiela R."/>
            <person name="Golyshina O.V."/>
            <person name="Manteca A."/>
            <person name="Ramos J.L."/>
            <person name="Gallego J.R."/>
            <person name="Llorente I."/>
            <person name="Martins Dos Santos V.A."/>
            <person name="Jensen O.N."/>
            <person name="Pelaez A.I."/>
            <person name="Sanchez J."/>
            <person name="Ferrer M."/>
        </authorList>
    </citation>
    <scope>NUCLEOTIDE SEQUENCE</scope>
</reference>
<dbReference type="PANTHER" id="PTHR48101:SF1">
    <property type="entry name" value="METHYLMALONYL-COA MUTASE, LARGE SUBUNIT"/>
    <property type="match status" value="1"/>
</dbReference>
<dbReference type="GO" id="GO:0004494">
    <property type="term" value="F:methylmalonyl-CoA mutase activity"/>
    <property type="evidence" value="ECO:0007669"/>
    <property type="project" value="InterPro"/>
</dbReference>
<feature type="compositionally biased region" description="Basic and acidic residues" evidence="2">
    <location>
        <begin position="614"/>
        <end position="624"/>
    </location>
</feature>
<keyword evidence="1" id="KW-0413">Isomerase</keyword>
<feature type="compositionally biased region" description="Basic and acidic residues" evidence="2">
    <location>
        <begin position="674"/>
        <end position="687"/>
    </location>
</feature>
<dbReference type="PANTHER" id="PTHR48101">
    <property type="entry name" value="METHYLMALONYL-COA MUTASE, MITOCHONDRIAL-RELATED"/>
    <property type="match status" value="1"/>
</dbReference>
<dbReference type="SUPFAM" id="SSF51703">
    <property type="entry name" value="Cobalamin (vitamin B12)-dependent enzymes"/>
    <property type="match status" value="1"/>
</dbReference>
<evidence type="ECO:0000313" key="4">
    <source>
        <dbReference type="EMBL" id="EQD73690.1"/>
    </source>
</evidence>
<dbReference type="Gene3D" id="3.20.20.240">
    <property type="entry name" value="Methylmalonyl-CoA mutase"/>
    <property type="match status" value="1"/>
</dbReference>
<protein>
    <submittedName>
        <fullName evidence="4">Methylmalonyl-CoA mutase, large subunit</fullName>
    </submittedName>
</protein>
<dbReference type="NCBIfam" id="TIGR00641">
    <property type="entry name" value="acid_CoA_mut_N"/>
    <property type="match status" value="1"/>
</dbReference>
<feature type="region of interest" description="Disordered" evidence="2">
    <location>
        <begin position="489"/>
        <end position="582"/>
    </location>
</feature>
<dbReference type="InterPro" id="IPR006099">
    <property type="entry name" value="MeMalonylCoA_mutase_a/b_cat"/>
</dbReference>
<dbReference type="InterPro" id="IPR016176">
    <property type="entry name" value="Cbl-dep_enz_cat"/>
</dbReference>
<gene>
    <name evidence="4" type="ORF">B1B_03089</name>
</gene>
<dbReference type="AlphaFoldDB" id="T1CV12"/>
<evidence type="ECO:0000256" key="1">
    <source>
        <dbReference type="ARBA" id="ARBA00023235"/>
    </source>
</evidence>